<name>A0ABU1UA62_9MICC</name>
<evidence type="ECO:0000256" key="2">
    <source>
        <dbReference type="ARBA" id="ARBA00023033"/>
    </source>
</evidence>
<dbReference type="PRINTS" id="PR00420">
    <property type="entry name" value="RNGMNOXGNASE"/>
</dbReference>
<protein>
    <submittedName>
        <fullName evidence="4">2-polyprenyl-6-methoxyphenol hydroxylase-like FAD-dependent oxidoreductase</fullName>
    </submittedName>
</protein>
<gene>
    <name evidence="4" type="ORF">J2X01_001368</name>
</gene>
<accession>A0ABU1UA62</accession>
<dbReference type="Pfam" id="PF13450">
    <property type="entry name" value="NAD_binding_8"/>
    <property type="match status" value="1"/>
</dbReference>
<dbReference type="InterPro" id="IPR036188">
    <property type="entry name" value="FAD/NAD-bd_sf"/>
</dbReference>
<evidence type="ECO:0000256" key="1">
    <source>
        <dbReference type="ARBA" id="ARBA00023002"/>
    </source>
</evidence>
<evidence type="ECO:0000313" key="4">
    <source>
        <dbReference type="EMBL" id="MDR7082083.1"/>
    </source>
</evidence>
<evidence type="ECO:0000259" key="3">
    <source>
        <dbReference type="Pfam" id="PF01494"/>
    </source>
</evidence>
<dbReference type="RefSeq" id="WP_310052130.1">
    <property type="nucleotide sequence ID" value="NZ_JAVDVQ010000004.1"/>
</dbReference>
<dbReference type="Proteomes" id="UP001252243">
    <property type="component" value="Unassembled WGS sequence"/>
</dbReference>
<keyword evidence="2" id="KW-0503">Monooxygenase</keyword>
<sequence length="346" mass="36283">MDVLSVVGGGIAGLALAARLDPRRFQVTVHERREEPPPVETSLAMWPEAQRALDAVGILPAVRTAGSGFGGMVLRDGSGNVLLNAGAPGVIGVSRAALLRLLDAAVPAPVARAYGTVAALPRSDLVVGADGVHSIVRRSVWGERARARLSPYLALRGIIEEPVPSGGGGEYWGRGQLFGITPAARGRTYWYASYRSGLGPGGINVEEALDLTRARFSGRAADVDHVLAAATPRGTLAQRVWTVPYPGSYQRDGAVLVGDAAHGMTPNLGRGACEALIDAVTLADLLNTRPLPEALRAYNRRRLLRSQALRVASSAMARLALAENAQPLRDGLLRLAGRRGGRPGAG</sequence>
<dbReference type="Pfam" id="PF01494">
    <property type="entry name" value="FAD_binding_3"/>
    <property type="match status" value="1"/>
</dbReference>
<comment type="caution">
    <text evidence="4">The sequence shown here is derived from an EMBL/GenBank/DDBJ whole genome shotgun (WGS) entry which is preliminary data.</text>
</comment>
<dbReference type="InterPro" id="IPR050493">
    <property type="entry name" value="FAD-dep_Monooxygenase_BioMet"/>
</dbReference>
<reference evidence="4 5" key="1">
    <citation type="submission" date="2023-07" db="EMBL/GenBank/DDBJ databases">
        <title>Sorghum-associated microbial communities from plants grown in Nebraska, USA.</title>
        <authorList>
            <person name="Schachtman D."/>
        </authorList>
    </citation>
    <scope>NUCLEOTIDE SEQUENCE [LARGE SCALE GENOMIC DNA]</scope>
    <source>
        <strain evidence="4 5">BE167</strain>
    </source>
</reference>
<keyword evidence="1" id="KW-0560">Oxidoreductase</keyword>
<dbReference type="Gene3D" id="3.50.50.60">
    <property type="entry name" value="FAD/NAD(P)-binding domain"/>
    <property type="match status" value="1"/>
</dbReference>
<dbReference type="InterPro" id="IPR002938">
    <property type="entry name" value="FAD-bd"/>
</dbReference>
<dbReference type="SUPFAM" id="SSF51905">
    <property type="entry name" value="FAD/NAD(P)-binding domain"/>
    <property type="match status" value="1"/>
</dbReference>
<organism evidence="4 5">
    <name type="scientific">Arthrobacter ginsengisoli</name>
    <dbReference type="NCBI Taxonomy" id="1356565"/>
    <lineage>
        <taxon>Bacteria</taxon>
        <taxon>Bacillati</taxon>
        <taxon>Actinomycetota</taxon>
        <taxon>Actinomycetes</taxon>
        <taxon>Micrococcales</taxon>
        <taxon>Micrococcaceae</taxon>
        <taxon>Arthrobacter</taxon>
    </lineage>
</organism>
<keyword evidence="5" id="KW-1185">Reference proteome</keyword>
<proteinExistence type="predicted"/>
<dbReference type="EMBL" id="JAVDVQ010000004">
    <property type="protein sequence ID" value="MDR7082083.1"/>
    <property type="molecule type" value="Genomic_DNA"/>
</dbReference>
<feature type="domain" description="FAD-binding" evidence="3">
    <location>
        <begin position="122"/>
        <end position="309"/>
    </location>
</feature>
<dbReference type="PANTHER" id="PTHR13789">
    <property type="entry name" value="MONOOXYGENASE"/>
    <property type="match status" value="1"/>
</dbReference>
<evidence type="ECO:0000313" key="5">
    <source>
        <dbReference type="Proteomes" id="UP001252243"/>
    </source>
</evidence>
<dbReference type="PANTHER" id="PTHR13789:SF309">
    <property type="entry name" value="PUTATIVE (AFU_ORTHOLOGUE AFUA_6G14510)-RELATED"/>
    <property type="match status" value="1"/>
</dbReference>